<keyword evidence="6" id="KW-0411">Iron-sulfur</keyword>
<dbReference type="CDD" id="cd10031">
    <property type="entry name" value="UDG-F5_TTUDGB_like"/>
    <property type="match status" value="1"/>
</dbReference>
<keyword evidence="5" id="KW-0408">Iron</keyword>
<dbReference type="GO" id="GO:0006284">
    <property type="term" value="P:base-excision repair"/>
    <property type="evidence" value="ECO:0007669"/>
    <property type="project" value="InterPro"/>
</dbReference>
<evidence type="ECO:0000256" key="5">
    <source>
        <dbReference type="ARBA" id="ARBA00023004"/>
    </source>
</evidence>
<dbReference type="InterPro" id="IPR051536">
    <property type="entry name" value="UDG_Type-4/5"/>
</dbReference>
<dbReference type="GO" id="GO:0033958">
    <property type="term" value="F:DNA-deoxyinosine glycosylase activity"/>
    <property type="evidence" value="ECO:0007669"/>
    <property type="project" value="InterPro"/>
</dbReference>
<keyword evidence="1" id="KW-0004">4Fe-4S</keyword>
<dbReference type="SMART" id="SM00986">
    <property type="entry name" value="UDG"/>
    <property type="match status" value="1"/>
</dbReference>
<dbReference type="SMART" id="SM00987">
    <property type="entry name" value="UreE_C"/>
    <property type="match status" value="1"/>
</dbReference>
<accession>A0A6G3QWY8</accession>
<dbReference type="RefSeq" id="WP_164333223.1">
    <property type="nucleotide sequence ID" value="NZ_JAAGMD010000502.1"/>
</dbReference>
<dbReference type="AlphaFoldDB" id="A0A6G3QWY8"/>
<dbReference type="GO" id="GO:0051539">
    <property type="term" value="F:4 iron, 4 sulfur cluster binding"/>
    <property type="evidence" value="ECO:0007669"/>
    <property type="project" value="UniProtKB-KW"/>
</dbReference>
<evidence type="ECO:0000256" key="4">
    <source>
        <dbReference type="ARBA" id="ARBA00022801"/>
    </source>
</evidence>
<name>A0A6G3QWY8_9ACTN</name>
<keyword evidence="3" id="KW-0227">DNA damage</keyword>
<keyword evidence="4" id="KW-0378">Hydrolase</keyword>
<comment type="caution">
    <text evidence="12">The sequence shown here is derived from an EMBL/GenBank/DDBJ whole genome shotgun (WGS) entry which is preliminary data.</text>
</comment>
<dbReference type="GO" id="GO:0046872">
    <property type="term" value="F:metal ion binding"/>
    <property type="evidence" value="ECO:0007669"/>
    <property type="project" value="UniProtKB-KW"/>
</dbReference>
<protein>
    <recommendedName>
        <fullName evidence="9">Type-5 uracil-DNA glycosylase</fullName>
    </recommendedName>
</protein>
<dbReference type="InterPro" id="IPR044147">
    <property type="entry name" value="UdgB-like"/>
</dbReference>
<proteinExistence type="inferred from homology"/>
<sequence length="270" mass="28593">MTPTGLPGPPDPPGPSGSPGPPGPPAPSDPDGSELSGLPGLDRRIAGCRACPRLVAWREEVARTKRAAFADWTYWGRPVPGFGPPDARLLIVGLAPAAHGGNRTGRMFTGDRSGDVLYQALYDVGLASQPTSEHADDGLDLHGVRITSPVHCAPPANKPTPGERDTCRPWLVRELRLLRPTLRAAVVLGAFGWQAVLPAFTEAGWTVPRPRPAFAHGARVTLPAPDGDGLDVFGCFHVSQRNTFTGRLTPGMLREVLRRAAGTAGLPTRK</sequence>
<evidence type="ECO:0000256" key="8">
    <source>
        <dbReference type="ARBA" id="ARBA00023779"/>
    </source>
</evidence>
<evidence type="ECO:0000259" key="11">
    <source>
        <dbReference type="SMART" id="SM00986"/>
    </source>
</evidence>
<keyword evidence="2" id="KW-0479">Metal-binding</keyword>
<dbReference type="PANTHER" id="PTHR33693:SF3">
    <property type="entry name" value="TYPE-5 URACIL-DNA GLYCOSYLASE"/>
    <property type="match status" value="1"/>
</dbReference>
<organism evidence="12">
    <name type="scientific">Streptomyces sp. SID14436</name>
    <dbReference type="NCBI Taxonomy" id="2706070"/>
    <lineage>
        <taxon>Bacteria</taxon>
        <taxon>Bacillati</taxon>
        <taxon>Actinomycetota</taxon>
        <taxon>Actinomycetes</taxon>
        <taxon>Kitasatosporales</taxon>
        <taxon>Streptomycetaceae</taxon>
        <taxon>Streptomyces</taxon>
    </lineage>
</organism>
<reference evidence="12" key="1">
    <citation type="submission" date="2020-01" db="EMBL/GenBank/DDBJ databases">
        <title>Insect and environment-associated Actinomycetes.</title>
        <authorList>
            <person name="Currrie C."/>
            <person name="Chevrette M."/>
            <person name="Carlson C."/>
            <person name="Stubbendieck R."/>
            <person name="Wendt-Pienkowski E."/>
        </authorList>
    </citation>
    <scope>NUCLEOTIDE SEQUENCE</scope>
    <source>
        <strain evidence="12">SID14436</strain>
    </source>
</reference>
<keyword evidence="7" id="KW-0234">DNA repair</keyword>
<feature type="compositionally biased region" description="Pro residues" evidence="10">
    <location>
        <begin position="1"/>
        <end position="28"/>
    </location>
</feature>
<evidence type="ECO:0000256" key="9">
    <source>
        <dbReference type="ARBA" id="ARBA00023887"/>
    </source>
</evidence>
<feature type="region of interest" description="Disordered" evidence="10">
    <location>
        <begin position="1"/>
        <end position="41"/>
    </location>
</feature>
<evidence type="ECO:0000256" key="2">
    <source>
        <dbReference type="ARBA" id="ARBA00022723"/>
    </source>
</evidence>
<evidence type="ECO:0000256" key="7">
    <source>
        <dbReference type="ARBA" id="ARBA00023204"/>
    </source>
</evidence>
<feature type="domain" description="Uracil-DNA glycosylase-like" evidence="11">
    <location>
        <begin position="80"/>
        <end position="257"/>
    </location>
</feature>
<gene>
    <name evidence="12" type="ORF">G3I53_17055</name>
</gene>
<dbReference type="GO" id="GO:0004844">
    <property type="term" value="F:uracil DNA N-glycosylase activity"/>
    <property type="evidence" value="ECO:0007669"/>
    <property type="project" value="InterPro"/>
</dbReference>
<evidence type="ECO:0000256" key="6">
    <source>
        <dbReference type="ARBA" id="ARBA00023014"/>
    </source>
</evidence>
<evidence type="ECO:0000256" key="3">
    <source>
        <dbReference type="ARBA" id="ARBA00022763"/>
    </source>
</evidence>
<evidence type="ECO:0000313" key="12">
    <source>
        <dbReference type="EMBL" id="NEA87700.1"/>
    </source>
</evidence>
<dbReference type="InterPro" id="IPR036895">
    <property type="entry name" value="Uracil-DNA_glycosylase-like_sf"/>
</dbReference>
<dbReference type="SUPFAM" id="SSF52141">
    <property type="entry name" value="Uracil-DNA glycosylase-like"/>
    <property type="match status" value="1"/>
</dbReference>
<dbReference type="InterPro" id="IPR005122">
    <property type="entry name" value="Uracil-DNA_glycosylase-like"/>
</dbReference>
<dbReference type="Gene3D" id="3.40.470.10">
    <property type="entry name" value="Uracil-DNA glycosylase-like domain"/>
    <property type="match status" value="1"/>
</dbReference>
<evidence type="ECO:0000256" key="10">
    <source>
        <dbReference type="SAM" id="MobiDB-lite"/>
    </source>
</evidence>
<dbReference type="PANTHER" id="PTHR33693">
    <property type="entry name" value="TYPE-5 URACIL-DNA GLYCOSYLASE"/>
    <property type="match status" value="1"/>
</dbReference>
<comment type="similarity">
    <text evidence="8">Belongs to the uracil-DNA glycosylase (UDG) superfamily. Type 5 (UDGb) family.</text>
</comment>
<evidence type="ECO:0000256" key="1">
    <source>
        <dbReference type="ARBA" id="ARBA00022485"/>
    </source>
</evidence>
<dbReference type="EMBL" id="JAAGMD010000502">
    <property type="protein sequence ID" value="NEA87700.1"/>
    <property type="molecule type" value="Genomic_DNA"/>
</dbReference>
<dbReference type="Pfam" id="PF03167">
    <property type="entry name" value="UDG"/>
    <property type="match status" value="1"/>
</dbReference>